<feature type="domain" description="RagB/SusD" evidence="7">
    <location>
        <begin position="306"/>
        <end position="562"/>
    </location>
</feature>
<comment type="caution">
    <text evidence="9">The sequence shown here is derived from an EMBL/GenBank/DDBJ whole genome shotgun (WGS) entry which is preliminary data.</text>
</comment>
<evidence type="ECO:0000256" key="6">
    <source>
        <dbReference type="SAM" id="SignalP"/>
    </source>
</evidence>
<evidence type="ECO:0000313" key="10">
    <source>
        <dbReference type="Proteomes" id="UP000245535"/>
    </source>
</evidence>
<keyword evidence="4" id="KW-0472">Membrane</keyword>
<evidence type="ECO:0000256" key="4">
    <source>
        <dbReference type="ARBA" id="ARBA00023136"/>
    </source>
</evidence>
<sequence>MTMKKHFLLFLFIICLSSCQDYLETDFDGSVDDEMVWSNPKYAEGVLLNAYHALPNSFALEDHIFMDCMTDNAVTNDYSSSIFINGNGAWRAENNILGDWNKYYAQLENINLWLKYGQTAPYYLSDKGLNTQIVMRLKGEAYFLRAWYTWQLLQAYGGKVDGVLMGIPLQTKALENNTDKYEAIERDTYEDCISQIVSDCNKAIELLPPTYEGTDLVFGEDQTGRANLTAAFALKSRVLLYAASPLFEKESWSAAARAALDAINQKGESLPGIKWGNLDKYYNSQNHNEIILRKFTRNNSFFRANFPPSSNGSGRTSPSQNLAKSFYMANGYPQDHELSGFDPNKPFEGLSKRYYASIVHNGMKFKNKSIETYEGGFDTEQTFVHATRTGHYLRKWMAESASTDGLDESVATHYYALFRQAELWLNFAEAANEWVGPDVKLGFGGVTLSAKDAILEIRNRAGIKDTAYLDEVAAQGKDAFRELIRNERRVELCFEGHRFWDLRRWKSDLNSEVNGLQITMNADSSFSYQEVLVEQRNFQDYMYFGPIPFDEVRKGLRQNDGW</sequence>
<dbReference type="GO" id="GO:0009279">
    <property type="term" value="C:cell outer membrane"/>
    <property type="evidence" value="ECO:0007669"/>
    <property type="project" value="UniProtKB-SubCell"/>
</dbReference>
<dbReference type="InterPro" id="IPR011990">
    <property type="entry name" value="TPR-like_helical_dom_sf"/>
</dbReference>
<name>A0A315Z8P2_SEDFL</name>
<evidence type="ECO:0000256" key="1">
    <source>
        <dbReference type="ARBA" id="ARBA00004442"/>
    </source>
</evidence>
<comment type="subcellular location">
    <subcellularLocation>
        <location evidence="1">Cell outer membrane</location>
    </subcellularLocation>
</comment>
<reference evidence="9 10" key="1">
    <citation type="submission" date="2018-03" db="EMBL/GenBank/DDBJ databases">
        <title>Genomic Encyclopedia of Archaeal and Bacterial Type Strains, Phase II (KMG-II): from individual species to whole genera.</title>
        <authorList>
            <person name="Goeker M."/>
        </authorList>
    </citation>
    <scope>NUCLEOTIDE SEQUENCE [LARGE SCALE GENOMIC DNA]</scope>
    <source>
        <strain evidence="9 10">DSM 28229</strain>
    </source>
</reference>
<dbReference type="Proteomes" id="UP000245535">
    <property type="component" value="Unassembled WGS sequence"/>
</dbReference>
<dbReference type="Pfam" id="PF14322">
    <property type="entry name" value="SusD-like_3"/>
    <property type="match status" value="1"/>
</dbReference>
<proteinExistence type="inferred from homology"/>
<keyword evidence="3 6" id="KW-0732">Signal</keyword>
<keyword evidence="10" id="KW-1185">Reference proteome</keyword>
<evidence type="ECO:0000256" key="3">
    <source>
        <dbReference type="ARBA" id="ARBA00022729"/>
    </source>
</evidence>
<evidence type="ECO:0000313" key="9">
    <source>
        <dbReference type="EMBL" id="PWJ41935.1"/>
    </source>
</evidence>
<dbReference type="InterPro" id="IPR012944">
    <property type="entry name" value="SusD_RagB_dom"/>
</dbReference>
<evidence type="ECO:0000256" key="2">
    <source>
        <dbReference type="ARBA" id="ARBA00006275"/>
    </source>
</evidence>
<protein>
    <submittedName>
        <fullName evidence="9">Putative outer membrane starch-binding protein</fullName>
    </submittedName>
</protein>
<feature type="domain" description="SusD-like N-terminal" evidence="8">
    <location>
        <begin position="22"/>
        <end position="240"/>
    </location>
</feature>
<accession>A0A315Z8P2</accession>
<dbReference type="Gene3D" id="1.25.40.390">
    <property type="match status" value="1"/>
</dbReference>
<keyword evidence="5" id="KW-0998">Cell outer membrane</keyword>
<organism evidence="9 10">
    <name type="scientific">Sediminitomix flava</name>
    <dbReference type="NCBI Taxonomy" id="379075"/>
    <lineage>
        <taxon>Bacteria</taxon>
        <taxon>Pseudomonadati</taxon>
        <taxon>Bacteroidota</taxon>
        <taxon>Cytophagia</taxon>
        <taxon>Cytophagales</taxon>
        <taxon>Flammeovirgaceae</taxon>
        <taxon>Sediminitomix</taxon>
    </lineage>
</organism>
<dbReference type="Pfam" id="PF07980">
    <property type="entry name" value="SusD_RagB"/>
    <property type="match status" value="1"/>
</dbReference>
<feature type="signal peptide" evidence="6">
    <location>
        <begin position="1"/>
        <end position="23"/>
    </location>
</feature>
<gene>
    <name evidence="9" type="ORF">BC781_103185</name>
</gene>
<dbReference type="SUPFAM" id="SSF48452">
    <property type="entry name" value="TPR-like"/>
    <property type="match status" value="1"/>
</dbReference>
<dbReference type="AlphaFoldDB" id="A0A315Z8P2"/>
<dbReference type="InterPro" id="IPR033985">
    <property type="entry name" value="SusD-like_N"/>
</dbReference>
<evidence type="ECO:0000259" key="8">
    <source>
        <dbReference type="Pfam" id="PF14322"/>
    </source>
</evidence>
<dbReference type="EMBL" id="QGDO01000003">
    <property type="protein sequence ID" value="PWJ41935.1"/>
    <property type="molecule type" value="Genomic_DNA"/>
</dbReference>
<evidence type="ECO:0000256" key="5">
    <source>
        <dbReference type="ARBA" id="ARBA00023237"/>
    </source>
</evidence>
<comment type="similarity">
    <text evidence="2">Belongs to the SusD family.</text>
</comment>
<feature type="chain" id="PRO_5016453141" evidence="6">
    <location>
        <begin position="24"/>
        <end position="562"/>
    </location>
</feature>
<evidence type="ECO:0000259" key="7">
    <source>
        <dbReference type="Pfam" id="PF07980"/>
    </source>
</evidence>